<organism evidence="12">
    <name type="scientific">candidate division WOR-3 bacterium</name>
    <dbReference type="NCBI Taxonomy" id="2052148"/>
    <lineage>
        <taxon>Bacteria</taxon>
        <taxon>Bacteria division WOR-3</taxon>
    </lineage>
</organism>
<feature type="transmembrane region" description="Helical" evidence="9">
    <location>
        <begin position="84"/>
        <end position="107"/>
    </location>
</feature>
<evidence type="ECO:0000256" key="8">
    <source>
        <dbReference type="PROSITE-ProRule" id="PRU01193"/>
    </source>
</evidence>
<evidence type="ECO:0000313" key="12">
    <source>
        <dbReference type="EMBL" id="HDM90318.1"/>
    </source>
</evidence>
<dbReference type="SMART" id="SM01091">
    <property type="entry name" value="CorC_HlyC"/>
    <property type="match status" value="1"/>
</dbReference>
<dbReference type="InterPro" id="IPR046342">
    <property type="entry name" value="CBS_dom_sf"/>
</dbReference>
<evidence type="ECO:0000256" key="6">
    <source>
        <dbReference type="ARBA" id="ARBA00023136"/>
    </source>
</evidence>
<protein>
    <submittedName>
        <fullName evidence="12">HlyC/CorC family transporter</fullName>
    </submittedName>
</protein>
<dbReference type="Gene3D" id="3.10.580.10">
    <property type="entry name" value="CBS-domain"/>
    <property type="match status" value="1"/>
</dbReference>
<accession>A0A7C0XD64</accession>
<dbReference type="Gene3D" id="3.30.465.10">
    <property type="match status" value="1"/>
</dbReference>
<dbReference type="Pfam" id="PF00571">
    <property type="entry name" value="CBS"/>
    <property type="match status" value="1"/>
</dbReference>
<dbReference type="InterPro" id="IPR002550">
    <property type="entry name" value="CNNM"/>
</dbReference>
<dbReference type="PANTHER" id="PTHR22777">
    <property type="entry name" value="HEMOLYSIN-RELATED"/>
    <property type="match status" value="1"/>
</dbReference>
<name>A0A7C0XD64_UNCW3</name>
<dbReference type="InterPro" id="IPR044751">
    <property type="entry name" value="Ion_transp-like_CBS"/>
</dbReference>
<proteinExistence type="predicted"/>
<evidence type="ECO:0000256" key="1">
    <source>
        <dbReference type="ARBA" id="ARBA00004141"/>
    </source>
</evidence>
<dbReference type="InterPro" id="IPR000644">
    <property type="entry name" value="CBS_dom"/>
</dbReference>
<reference evidence="12" key="1">
    <citation type="journal article" date="2020" name="mSystems">
        <title>Genome- and Community-Level Interaction Insights into Carbon Utilization and Element Cycling Functions of Hydrothermarchaeota in Hydrothermal Sediment.</title>
        <authorList>
            <person name="Zhou Z."/>
            <person name="Liu Y."/>
            <person name="Xu W."/>
            <person name="Pan J."/>
            <person name="Luo Z.H."/>
            <person name="Li M."/>
        </authorList>
    </citation>
    <scope>NUCLEOTIDE SEQUENCE [LARGE SCALE GENOMIC DNA]</scope>
    <source>
        <strain evidence="12">HyVt-237</strain>
    </source>
</reference>
<dbReference type="SUPFAM" id="SSF56176">
    <property type="entry name" value="FAD-binding/transporter-associated domain-like"/>
    <property type="match status" value="1"/>
</dbReference>
<dbReference type="Pfam" id="PF03471">
    <property type="entry name" value="CorC_HlyC"/>
    <property type="match status" value="1"/>
</dbReference>
<feature type="domain" description="CBS" evidence="10">
    <location>
        <begin position="194"/>
        <end position="253"/>
    </location>
</feature>
<dbReference type="PROSITE" id="PS51846">
    <property type="entry name" value="CNNM"/>
    <property type="match status" value="1"/>
</dbReference>
<dbReference type="Pfam" id="PF01595">
    <property type="entry name" value="CNNM"/>
    <property type="match status" value="1"/>
</dbReference>
<keyword evidence="4 8" id="KW-1133">Transmembrane helix</keyword>
<evidence type="ECO:0000256" key="7">
    <source>
        <dbReference type="PROSITE-ProRule" id="PRU00703"/>
    </source>
</evidence>
<dbReference type="GO" id="GO:0050660">
    <property type="term" value="F:flavin adenine dinucleotide binding"/>
    <property type="evidence" value="ECO:0007669"/>
    <property type="project" value="InterPro"/>
</dbReference>
<feature type="transmembrane region" description="Helical" evidence="9">
    <location>
        <begin position="6"/>
        <end position="25"/>
    </location>
</feature>
<dbReference type="AlphaFoldDB" id="A0A7C0XD64"/>
<dbReference type="InterPro" id="IPR036318">
    <property type="entry name" value="FAD-bd_PCMH-like_sf"/>
</dbReference>
<dbReference type="CDD" id="cd04590">
    <property type="entry name" value="CBS_pair_CorC_HlyC_assoc"/>
    <property type="match status" value="1"/>
</dbReference>
<keyword evidence="2 8" id="KW-0812">Transmembrane</keyword>
<evidence type="ECO:0000259" key="11">
    <source>
        <dbReference type="PROSITE" id="PS51846"/>
    </source>
</evidence>
<evidence type="ECO:0000259" key="10">
    <source>
        <dbReference type="PROSITE" id="PS51371"/>
    </source>
</evidence>
<evidence type="ECO:0000256" key="5">
    <source>
        <dbReference type="ARBA" id="ARBA00023122"/>
    </source>
</evidence>
<evidence type="ECO:0000256" key="2">
    <source>
        <dbReference type="ARBA" id="ARBA00022692"/>
    </source>
</evidence>
<evidence type="ECO:0000256" key="9">
    <source>
        <dbReference type="SAM" id="Phobius"/>
    </source>
</evidence>
<sequence>MIYLILFLISIVFVAIFAAFEIAYISTERSYMAVELPEKIREFLIGFPERVLTADLIGTNIFSVTAAVSLTDFFMGKMKSGGQAAFLAAASTTLFILLFGEVFPKAYARSRPHVITRRFAPLLFWVYRVSLPVVFLVSQISRIISRAGESTLTAKEELELLILRGLEERLLNEKEARFLLLSLRFYDKRASDLMQPMKEVFFLPVNLPPSKFRAEARKSPSDRILVYDGSLDNIVGVVHIKDLYALGEREISIRDLLKPVAFVYMNWGLERVFREMKKVRTSFAVVIDEYGGALGVISSKELLYHIIGTMEDSTNGNNELILVKGNTRFEELESMGFGEEAPPDWTVSAFILNRTGRIPGKGEVIETDNLRYVIADADEKEIKKVLIKKKNEKGWG</sequence>
<feature type="domain" description="CNNM transmembrane" evidence="11">
    <location>
        <begin position="1"/>
        <end position="175"/>
    </location>
</feature>
<keyword evidence="6 8" id="KW-0472">Membrane</keyword>
<dbReference type="EMBL" id="DRBW01000153">
    <property type="protein sequence ID" value="HDM90318.1"/>
    <property type="molecule type" value="Genomic_DNA"/>
</dbReference>
<dbReference type="PANTHER" id="PTHR22777:SF17">
    <property type="entry name" value="UPF0053 PROTEIN SLL0260"/>
    <property type="match status" value="1"/>
</dbReference>
<dbReference type="GO" id="GO:0005886">
    <property type="term" value="C:plasma membrane"/>
    <property type="evidence" value="ECO:0007669"/>
    <property type="project" value="TreeGrafter"/>
</dbReference>
<dbReference type="InterPro" id="IPR005170">
    <property type="entry name" value="Transptr-assoc_dom"/>
</dbReference>
<feature type="domain" description="CBS" evidence="10">
    <location>
        <begin position="256"/>
        <end position="313"/>
    </location>
</feature>
<comment type="caution">
    <text evidence="12">The sequence shown here is derived from an EMBL/GenBank/DDBJ whole genome shotgun (WGS) entry which is preliminary data.</text>
</comment>
<keyword evidence="5 7" id="KW-0129">CBS domain</keyword>
<keyword evidence="3" id="KW-0677">Repeat</keyword>
<comment type="subcellular location">
    <subcellularLocation>
        <location evidence="1">Membrane</location>
        <topology evidence="1">Multi-pass membrane protein</topology>
    </subcellularLocation>
</comment>
<evidence type="ECO:0000256" key="3">
    <source>
        <dbReference type="ARBA" id="ARBA00022737"/>
    </source>
</evidence>
<gene>
    <name evidence="12" type="ORF">ENG67_03805</name>
</gene>
<evidence type="ECO:0000256" key="4">
    <source>
        <dbReference type="ARBA" id="ARBA00022989"/>
    </source>
</evidence>
<dbReference type="PROSITE" id="PS51371">
    <property type="entry name" value="CBS"/>
    <property type="match status" value="2"/>
</dbReference>
<dbReference type="SUPFAM" id="SSF54631">
    <property type="entry name" value="CBS-domain pair"/>
    <property type="match status" value="1"/>
</dbReference>
<dbReference type="InterPro" id="IPR016169">
    <property type="entry name" value="FAD-bd_PCMH_sub2"/>
</dbReference>
<dbReference type="Proteomes" id="UP000885931">
    <property type="component" value="Unassembled WGS sequence"/>
</dbReference>
<feature type="transmembrane region" description="Helical" evidence="9">
    <location>
        <begin position="119"/>
        <end position="137"/>
    </location>
</feature>